<protein>
    <submittedName>
        <fullName evidence="4">Putative metal-dependent membrane protease</fullName>
    </submittedName>
</protein>
<feature type="transmembrane region" description="Helical" evidence="2">
    <location>
        <begin position="132"/>
        <end position="156"/>
    </location>
</feature>
<reference evidence="4 5" key="1">
    <citation type="submission" date="2017-04" db="EMBL/GenBank/DDBJ databases">
        <authorList>
            <person name="Afonso C.L."/>
            <person name="Miller P.J."/>
            <person name="Scott M.A."/>
            <person name="Spackman E."/>
            <person name="Goraichik I."/>
            <person name="Dimitrov K.M."/>
            <person name="Suarez D.L."/>
            <person name="Swayne D.E."/>
        </authorList>
    </citation>
    <scope>NUCLEOTIDE SEQUENCE [LARGE SCALE GENOMIC DNA]</scope>
    <source>
        <strain evidence="4">LMG 28154</strain>
    </source>
</reference>
<dbReference type="GO" id="GO:0080120">
    <property type="term" value="P:CAAX-box protein maturation"/>
    <property type="evidence" value="ECO:0007669"/>
    <property type="project" value="UniProtKB-ARBA"/>
</dbReference>
<keyword evidence="4" id="KW-0378">Hydrolase</keyword>
<feature type="transmembrane region" description="Helical" evidence="2">
    <location>
        <begin position="227"/>
        <end position="246"/>
    </location>
</feature>
<dbReference type="EMBL" id="FXAN01000126">
    <property type="protein sequence ID" value="SMG03105.1"/>
    <property type="molecule type" value="Genomic_DNA"/>
</dbReference>
<organism evidence="4 5">
    <name type="scientific">Burkholderia singularis</name>
    <dbReference type="NCBI Taxonomy" id="1503053"/>
    <lineage>
        <taxon>Bacteria</taxon>
        <taxon>Pseudomonadati</taxon>
        <taxon>Pseudomonadota</taxon>
        <taxon>Betaproteobacteria</taxon>
        <taxon>Burkholderiales</taxon>
        <taxon>Burkholderiaceae</taxon>
        <taxon>Burkholderia</taxon>
        <taxon>pseudomallei group</taxon>
    </lineage>
</organism>
<dbReference type="Proteomes" id="UP000198460">
    <property type="component" value="Unassembled WGS sequence"/>
</dbReference>
<feature type="transmembrane region" description="Helical" evidence="2">
    <location>
        <begin position="301"/>
        <end position="320"/>
    </location>
</feature>
<dbReference type="PANTHER" id="PTHR39430:SF1">
    <property type="entry name" value="PROTEASE"/>
    <property type="match status" value="1"/>
</dbReference>
<dbReference type="Pfam" id="PF02517">
    <property type="entry name" value="Rce1-like"/>
    <property type="match status" value="1"/>
</dbReference>
<proteinExistence type="predicted"/>
<sequence>MRHRSRARPFISSPGKARMHPPVNESRQPVSSPCAMRRRLRRIVFGPHGIRAGWGVLLFVAIFALCIGAMAFVARRLMPMPHDDGSLSVAAGFGMECMQLAAVAIATAVLAKCERRSPFSFGLQGRARVRRLLFGVGYGFVAISCLVLVLSYAGYLRLDAPSLHGGRTWVYAGVWGASFMMTGLFEETLLRGYLQYTLTRWIGFWWSAVVLSALFGAMHALSSAETAAGLVSAALFGVVFCLSLWYTGSLWWAIGFHAAWDWGESYFYGAADSGRLVEGVLFTAHPVGNAWLSGGAAGPEGSLLVFVVLAVMAVAMRAWWGRRHVRSPFADKQRLAPDRR</sequence>
<keyword evidence="2" id="KW-0812">Transmembrane</keyword>
<name>A0A238HDA5_9BURK</name>
<feature type="domain" description="CAAX prenyl protease 2/Lysostaphin resistance protein A-like" evidence="3">
    <location>
        <begin position="173"/>
        <end position="262"/>
    </location>
</feature>
<feature type="transmembrane region" description="Helical" evidence="2">
    <location>
        <begin position="52"/>
        <end position="74"/>
    </location>
</feature>
<keyword evidence="4" id="KW-0645">Protease</keyword>
<evidence type="ECO:0000256" key="1">
    <source>
        <dbReference type="SAM" id="MobiDB-lite"/>
    </source>
</evidence>
<gene>
    <name evidence="4" type="ORF">BSIN_1202</name>
</gene>
<evidence type="ECO:0000313" key="4">
    <source>
        <dbReference type="EMBL" id="SMG03105.1"/>
    </source>
</evidence>
<feature type="transmembrane region" description="Helical" evidence="2">
    <location>
        <begin position="86"/>
        <end position="111"/>
    </location>
</feature>
<dbReference type="GO" id="GO:0006508">
    <property type="term" value="P:proteolysis"/>
    <property type="evidence" value="ECO:0007669"/>
    <property type="project" value="UniProtKB-KW"/>
</dbReference>
<evidence type="ECO:0000256" key="2">
    <source>
        <dbReference type="SAM" id="Phobius"/>
    </source>
</evidence>
<keyword evidence="2" id="KW-0472">Membrane</keyword>
<feature type="transmembrane region" description="Helical" evidence="2">
    <location>
        <begin position="202"/>
        <end position="221"/>
    </location>
</feature>
<evidence type="ECO:0000259" key="3">
    <source>
        <dbReference type="Pfam" id="PF02517"/>
    </source>
</evidence>
<dbReference type="InterPro" id="IPR003675">
    <property type="entry name" value="Rce1/LyrA-like_dom"/>
</dbReference>
<dbReference type="GO" id="GO:0004175">
    <property type="term" value="F:endopeptidase activity"/>
    <property type="evidence" value="ECO:0007669"/>
    <property type="project" value="UniProtKB-ARBA"/>
</dbReference>
<accession>A0A238HDA5</accession>
<dbReference type="AlphaFoldDB" id="A0A238HDA5"/>
<keyword evidence="2" id="KW-1133">Transmembrane helix</keyword>
<feature type="region of interest" description="Disordered" evidence="1">
    <location>
        <begin position="1"/>
        <end position="31"/>
    </location>
</feature>
<evidence type="ECO:0000313" key="5">
    <source>
        <dbReference type="Proteomes" id="UP000198460"/>
    </source>
</evidence>
<dbReference type="PANTHER" id="PTHR39430">
    <property type="entry name" value="MEMBRANE-ASSOCIATED PROTEASE-RELATED"/>
    <property type="match status" value="1"/>
</dbReference>